<dbReference type="InterPro" id="IPR004654">
    <property type="entry name" value="ROK_glcA"/>
</dbReference>
<evidence type="ECO:0000313" key="9">
    <source>
        <dbReference type="EMBL" id="KAB3521071.1"/>
    </source>
</evidence>
<dbReference type="InterPro" id="IPR049874">
    <property type="entry name" value="ROK_cs"/>
</dbReference>
<dbReference type="PANTHER" id="PTHR18964:SF173">
    <property type="entry name" value="GLUCOKINASE"/>
    <property type="match status" value="1"/>
</dbReference>
<dbReference type="PANTHER" id="PTHR18964">
    <property type="entry name" value="ROK (REPRESSOR, ORF, KINASE) FAMILY"/>
    <property type="match status" value="1"/>
</dbReference>
<dbReference type="EC" id="2.7.1.2" evidence="2"/>
<dbReference type="CDD" id="cd24061">
    <property type="entry name" value="ASKHA_NBD_ROK_SgGLK-like"/>
    <property type="match status" value="1"/>
</dbReference>
<dbReference type="Proteomes" id="UP000436181">
    <property type="component" value="Unassembled WGS sequence"/>
</dbReference>
<evidence type="ECO:0000256" key="2">
    <source>
        <dbReference type="ARBA" id="ARBA00012323"/>
    </source>
</evidence>
<keyword evidence="5" id="KW-0547">Nucleotide-binding</keyword>
<evidence type="ECO:0000256" key="3">
    <source>
        <dbReference type="ARBA" id="ARBA00014701"/>
    </source>
</evidence>
<dbReference type="EMBL" id="WBZJ01000002">
    <property type="protein sequence ID" value="KAB3521071.1"/>
    <property type="molecule type" value="Genomic_DNA"/>
</dbReference>
<comment type="caution">
    <text evidence="9">The sequence shown here is derived from an EMBL/GenBank/DDBJ whole genome shotgun (WGS) entry which is preliminary data.</text>
</comment>
<organism evidence="9 10">
    <name type="scientific">Corynebacterium zhongnanshanii</name>
    <dbReference type="NCBI Taxonomy" id="2768834"/>
    <lineage>
        <taxon>Bacteria</taxon>
        <taxon>Bacillati</taxon>
        <taxon>Actinomycetota</taxon>
        <taxon>Actinomycetes</taxon>
        <taxon>Mycobacteriales</taxon>
        <taxon>Corynebacteriaceae</taxon>
        <taxon>Corynebacterium</taxon>
    </lineage>
</organism>
<dbReference type="NCBIfam" id="TIGR00744">
    <property type="entry name" value="ROK_glcA_fam"/>
    <property type="match status" value="1"/>
</dbReference>
<keyword evidence="6" id="KW-0418">Kinase</keyword>
<evidence type="ECO:0000256" key="8">
    <source>
        <dbReference type="ARBA" id="ARBA00032386"/>
    </source>
</evidence>
<keyword evidence="4" id="KW-0808">Transferase</keyword>
<keyword evidence="7" id="KW-0067">ATP-binding</keyword>
<evidence type="ECO:0000313" key="10">
    <source>
        <dbReference type="Proteomes" id="UP000436181"/>
    </source>
</evidence>
<evidence type="ECO:0000256" key="1">
    <source>
        <dbReference type="ARBA" id="ARBA00006479"/>
    </source>
</evidence>
<dbReference type="InterPro" id="IPR043129">
    <property type="entry name" value="ATPase_NBD"/>
</dbReference>
<keyword evidence="10" id="KW-1185">Reference proteome</keyword>
<gene>
    <name evidence="9" type="ORF">F8377_06210</name>
</gene>
<dbReference type="Pfam" id="PF00480">
    <property type="entry name" value="ROK"/>
    <property type="match status" value="1"/>
</dbReference>
<comment type="similarity">
    <text evidence="1">Belongs to the ROK (NagC/XylR) family.</text>
</comment>
<dbReference type="InterPro" id="IPR000600">
    <property type="entry name" value="ROK"/>
</dbReference>
<dbReference type="PROSITE" id="PS01125">
    <property type="entry name" value="ROK"/>
    <property type="match status" value="1"/>
</dbReference>
<reference evidence="9 10" key="1">
    <citation type="submission" date="2019-10" db="EMBL/GenBank/DDBJ databases">
        <title>Corynebacterium sp novel species isolated from the respiratory tract of Marmot.</title>
        <authorList>
            <person name="Zhang G."/>
        </authorList>
    </citation>
    <scope>NUCLEOTIDE SEQUENCE [LARGE SCALE GENOMIC DNA]</scope>
    <source>
        <strain evidence="9 10">336</strain>
    </source>
</reference>
<name>A0ABQ6VE55_9CORY</name>
<dbReference type="SUPFAM" id="SSF53067">
    <property type="entry name" value="Actin-like ATPase domain"/>
    <property type="match status" value="1"/>
</dbReference>
<proteinExistence type="inferred from homology"/>
<evidence type="ECO:0000256" key="7">
    <source>
        <dbReference type="ARBA" id="ARBA00022840"/>
    </source>
</evidence>
<dbReference type="Gene3D" id="3.30.420.40">
    <property type="match status" value="2"/>
</dbReference>
<evidence type="ECO:0000256" key="4">
    <source>
        <dbReference type="ARBA" id="ARBA00022679"/>
    </source>
</evidence>
<sequence>MTDELTIGVDIGGTNFRAAVVDAEGTILDTEQLPTPSSVSALEEALELAIAELRGRHPSVVSVGLAVAGFIDETRTRVRFAPHLPWRHQEIVQRLSARLGLPVVLEHDANSAAIGEHAFGAAQGVDNWVLFALGTGIGGAVMINGRIYRGAFGTAPEFGHLTVMPKGRACPCGKRGCLERYCSGSALALAAQDLMATRRYSASRLVDAYANKAEELTGRVIVDAARHGDALAQEAVDEVATWLGQGLGLVQDIFDPELIVIGGGLSTEADLFMDTATAELGSSIVGSGYRPVSRVAAAQLGGDAGMIGVALLARQEAGERTHRRHEGT</sequence>
<accession>A0ABQ6VE55</accession>
<protein>
    <recommendedName>
        <fullName evidence="3">Glucokinase</fullName>
        <ecNumber evidence="2">2.7.1.2</ecNumber>
    </recommendedName>
    <alternativeName>
        <fullName evidence="8">Glucose kinase</fullName>
    </alternativeName>
</protein>
<evidence type="ECO:0000256" key="5">
    <source>
        <dbReference type="ARBA" id="ARBA00022741"/>
    </source>
</evidence>
<evidence type="ECO:0000256" key="6">
    <source>
        <dbReference type="ARBA" id="ARBA00022777"/>
    </source>
</evidence>